<keyword evidence="1" id="KW-0472">Membrane</keyword>
<accession>A0A919NFG8</accession>
<dbReference type="Proteomes" id="UP000629619">
    <property type="component" value="Unassembled WGS sequence"/>
</dbReference>
<dbReference type="RefSeq" id="WP_203685021.1">
    <property type="nucleotide sequence ID" value="NZ_BOMW01000099.1"/>
</dbReference>
<sequence length="497" mass="51180">MPLRSARRLLAGLAAAGAASFGLVAPAYAAPPTPELRLADTFLGVNSAEILDPRLVTGAGGEVSYPGATLTLELSSDLTGFRLERASDPWWACGNPSGVKLTCAYQPASGLIVGADGNLRLGPWLKTDETAVAGATGTLRATFSAGGITPVTRTVNVAVAEDVDLRAGFIPDVRVRAGDSFDVRVPVTNESRSGRTVHGTVLAFLDPPFAVETPERFANCLYFDDKLKSCHFDTELPPGATFAAVVPLRLRQDVFAPGGEAAGFRWWTVDDFGKGGDGRGTAGTGPVLRLTPVAATRSIPQTDTTPGNTTVVSVRIQGTNPADLAAVGATVTGGAGDVVTARVGLHNNGPATLDRFPDTVAEATVTLPPGTVIADVTRVPNGCSSMGSGIPAKATRWHCLTGGFLPAGRTFSWELPLRVVEVVPNATGSIVLTKAYSNTDKSNDKAALVANPSGDEGGGLPITGPRTGPLAAGGASIVALGVLGLLLARRRRTRFEA</sequence>
<keyword evidence="1" id="KW-1133">Transmembrane helix</keyword>
<proteinExistence type="predicted"/>
<dbReference type="AlphaFoldDB" id="A0A919NFG8"/>
<dbReference type="EMBL" id="BOMW01000099">
    <property type="protein sequence ID" value="GIF09734.1"/>
    <property type="molecule type" value="Genomic_DNA"/>
</dbReference>
<evidence type="ECO:0000313" key="4">
    <source>
        <dbReference type="Proteomes" id="UP000629619"/>
    </source>
</evidence>
<evidence type="ECO:0000256" key="1">
    <source>
        <dbReference type="SAM" id="Phobius"/>
    </source>
</evidence>
<organism evidence="3 4">
    <name type="scientific">Actinoplanes siamensis</name>
    <dbReference type="NCBI Taxonomy" id="1223317"/>
    <lineage>
        <taxon>Bacteria</taxon>
        <taxon>Bacillati</taxon>
        <taxon>Actinomycetota</taxon>
        <taxon>Actinomycetes</taxon>
        <taxon>Micromonosporales</taxon>
        <taxon>Micromonosporaceae</taxon>
        <taxon>Actinoplanes</taxon>
    </lineage>
</organism>
<evidence type="ECO:0008006" key="5">
    <source>
        <dbReference type="Google" id="ProtNLM"/>
    </source>
</evidence>
<feature type="transmembrane region" description="Helical" evidence="1">
    <location>
        <begin position="470"/>
        <end position="488"/>
    </location>
</feature>
<keyword evidence="4" id="KW-1185">Reference proteome</keyword>
<feature type="chain" id="PRO_5037151201" description="LPXTG-motif cell wall-anchored protein" evidence="2">
    <location>
        <begin position="30"/>
        <end position="497"/>
    </location>
</feature>
<keyword evidence="1" id="KW-0812">Transmembrane</keyword>
<gene>
    <name evidence="3" type="ORF">Asi03nite_72720</name>
</gene>
<evidence type="ECO:0000256" key="2">
    <source>
        <dbReference type="SAM" id="SignalP"/>
    </source>
</evidence>
<keyword evidence="2" id="KW-0732">Signal</keyword>
<protein>
    <recommendedName>
        <fullName evidence="5">LPXTG-motif cell wall-anchored protein</fullName>
    </recommendedName>
</protein>
<evidence type="ECO:0000313" key="3">
    <source>
        <dbReference type="EMBL" id="GIF09734.1"/>
    </source>
</evidence>
<feature type="signal peptide" evidence="2">
    <location>
        <begin position="1"/>
        <end position="29"/>
    </location>
</feature>
<name>A0A919NFG8_9ACTN</name>
<comment type="caution">
    <text evidence="3">The sequence shown here is derived from an EMBL/GenBank/DDBJ whole genome shotgun (WGS) entry which is preliminary data.</text>
</comment>
<reference evidence="3" key="1">
    <citation type="submission" date="2021-01" db="EMBL/GenBank/DDBJ databases">
        <title>Whole genome shotgun sequence of Actinoplanes siamensis NBRC 109076.</title>
        <authorList>
            <person name="Komaki H."/>
            <person name="Tamura T."/>
        </authorList>
    </citation>
    <scope>NUCLEOTIDE SEQUENCE</scope>
    <source>
        <strain evidence="3">NBRC 109076</strain>
    </source>
</reference>